<dbReference type="AlphaFoldDB" id="A0A3B0VEP0"/>
<dbReference type="GO" id="GO:0016887">
    <property type="term" value="F:ATP hydrolysis activity"/>
    <property type="evidence" value="ECO:0007669"/>
    <property type="project" value="InterPro"/>
</dbReference>
<dbReference type="InterPro" id="IPR038729">
    <property type="entry name" value="Rad50/SbcC_AAA"/>
</dbReference>
<dbReference type="InterPro" id="IPR027417">
    <property type="entry name" value="P-loop_NTPase"/>
</dbReference>
<reference evidence="2" key="1">
    <citation type="submission" date="2018-06" db="EMBL/GenBank/DDBJ databases">
        <authorList>
            <person name="Zhirakovskaya E."/>
        </authorList>
    </citation>
    <scope>NUCLEOTIDE SEQUENCE</scope>
</reference>
<dbReference type="InterPro" id="IPR003959">
    <property type="entry name" value="ATPase_AAA_core"/>
</dbReference>
<dbReference type="Gene3D" id="3.40.50.300">
    <property type="entry name" value="P-loop containing nucleotide triphosphate hydrolases"/>
    <property type="match status" value="1"/>
</dbReference>
<dbReference type="GO" id="GO:0006302">
    <property type="term" value="P:double-strand break repair"/>
    <property type="evidence" value="ECO:0007669"/>
    <property type="project" value="InterPro"/>
</dbReference>
<protein>
    <recommendedName>
        <fullName evidence="1">AAA+ ATPase domain-containing protein</fullName>
    </recommendedName>
</protein>
<dbReference type="InterPro" id="IPR051396">
    <property type="entry name" value="Bact_Antivir_Def_Nuclease"/>
</dbReference>
<organism evidence="2">
    <name type="scientific">hydrothermal vent metagenome</name>
    <dbReference type="NCBI Taxonomy" id="652676"/>
    <lineage>
        <taxon>unclassified sequences</taxon>
        <taxon>metagenomes</taxon>
        <taxon>ecological metagenomes</taxon>
    </lineage>
</organism>
<proteinExistence type="predicted"/>
<dbReference type="EMBL" id="UOEU01000730">
    <property type="protein sequence ID" value="VAW39110.1"/>
    <property type="molecule type" value="Genomic_DNA"/>
</dbReference>
<dbReference type="SUPFAM" id="SSF52540">
    <property type="entry name" value="P-loop containing nucleoside triphosphate hydrolases"/>
    <property type="match status" value="1"/>
</dbReference>
<dbReference type="InterPro" id="IPR003593">
    <property type="entry name" value="AAA+_ATPase"/>
</dbReference>
<dbReference type="SMART" id="SM00382">
    <property type="entry name" value="AAA"/>
    <property type="match status" value="1"/>
</dbReference>
<gene>
    <name evidence="2" type="ORF">MNBD_CHLOROFLEXI01-4635</name>
</gene>
<sequence>MINKFILENCGPIEEIRWDPSSHINLVIGKNGTGKSILLKMLYVALRSTEEYKRGDSKDTFRQVVGRKLRDTFQVEPVGDLVKKGADRLKLECKLGGENIHFSFSPSAVRGVGEVSEIVEPSSALSLFLPPKEILSLTSIIKRTRLQDQLLGFDDTYLDLAIALEGDPQQGKVHRNLAEARQRLSTLFHGRLVQSGESWQFKEGNAKYSIHITAEGVKRLALIDRLISNRSLYPGSVLFIDEPEAMLHPHAIVEFMEILHLLAMQGIQIFMASHSYFVLKALYVISKREKDIDIKILSLISESTSVKANLSEGMPDNPIIDEAISIYEKEIDVEL</sequence>
<dbReference type="Pfam" id="PF13304">
    <property type="entry name" value="AAA_21"/>
    <property type="match status" value="1"/>
</dbReference>
<dbReference type="Pfam" id="PF13476">
    <property type="entry name" value="AAA_23"/>
    <property type="match status" value="1"/>
</dbReference>
<evidence type="ECO:0000313" key="2">
    <source>
        <dbReference type="EMBL" id="VAW39110.1"/>
    </source>
</evidence>
<accession>A0A3B0VEP0</accession>
<dbReference type="PANTHER" id="PTHR43581">
    <property type="entry name" value="ATP/GTP PHOSPHATASE"/>
    <property type="match status" value="1"/>
</dbReference>
<dbReference type="PANTHER" id="PTHR43581:SF2">
    <property type="entry name" value="EXCINUCLEASE ATPASE SUBUNIT"/>
    <property type="match status" value="1"/>
</dbReference>
<dbReference type="GO" id="GO:0005524">
    <property type="term" value="F:ATP binding"/>
    <property type="evidence" value="ECO:0007669"/>
    <property type="project" value="InterPro"/>
</dbReference>
<name>A0A3B0VEP0_9ZZZZ</name>
<evidence type="ECO:0000259" key="1">
    <source>
        <dbReference type="SMART" id="SM00382"/>
    </source>
</evidence>
<feature type="domain" description="AAA+ ATPase" evidence="1">
    <location>
        <begin position="21"/>
        <end position="298"/>
    </location>
</feature>